<dbReference type="InterPro" id="IPR006439">
    <property type="entry name" value="HAD-SF_hydro_IA"/>
</dbReference>
<dbReference type="PANTHER" id="PTHR43434:SF26">
    <property type="entry name" value="PYROPHOSPHATASE PPAX"/>
    <property type="match status" value="1"/>
</dbReference>
<dbReference type="HAMAP" id="MF_01250">
    <property type="entry name" value="Pyrophosphat_PpaX"/>
    <property type="match status" value="1"/>
</dbReference>
<dbReference type="GO" id="GO:0005829">
    <property type="term" value="C:cytosol"/>
    <property type="evidence" value="ECO:0007669"/>
    <property type="project" value="TreeGrafter"/>
</dbReference>
<dbReference type="SUPFAM" id="SSF56784">
    <property type="entry name" value="HAD-like"/>
    <property type="match status" value="1"/>
</dbReference>
<dbReference type="Gene3D" id="1.10.150.240">
    <property type="entry name" value="Putative phosphatase, domain 2"/>
    <property type="match status" value="1"/>
</dbReference>
<gene>
    <name evidence="3 4" type="primary">ppaX</name>
    <name evidence="4" type="ORF">GCM10011351_22990</name>
</gene>
<dbReference type="GO" id="GO:0008967">
    <property type="term" value="F:phosphoglycolate phosphatase activity"/>
    <property type="evidence" value="ECO:0007669"/>
    <property type="project" value="TreeGrafter"/>
</dbReference>
<dbReference type="FunFam" id="3.40.50.1000:FF:000022">
    <property type="entry name" value="Phosphoglycolate phosphatase"/>
    <property type="match status" value="1"/>
</dbReference>
<dbReference type="PANTHER" id="PTHR43434">
    <property type="entry name" value="PHOSPHOGLYCOLATE PHOSPHATASE"/>
    <property type="match status" value="1"/>
</dbReference>
<dbReference type="AlphaFoldDB" id="A0A917TST9"/>
<dbReference type="SFLD" id="SFLDG01129">
    <property type="entry name" value="C1.5:_HAD__Beta-PGM__Phosphata"/>
    <property type="match status" value="1"/>
</dbReference>
<dbReference type="GO" id="GO:0000287">
    <property type="term" value="F:magnesium ion binding"/>
    <property type="evidence" value="ECO:0007669"/>
    <property type="project" value="UniProtKB-UniRule"/>
</dbReference>
<dbReference type="OrthoDB" id="9807630at2"/>
<comment type="similarity">
    <text evidence="3">Belongs to the HAD-like hydrolase superfamily. PpaX family.</text>
</comment>
<dbReference type="InterPro" id="IPR023198">
    <property type="entry name" value="PGP-like_dom2"/>
</dbReference>
<reference evidence="4" key="1">
    <citation type="journal article" date="2014" name="Int. J. Syst. Evol. Microbiol.">
        <title>Complete genome sequence of Corynebacterium casei LMG S-19264T (=DSM 44701T), isolated from a smear-ripened cheese.</title>
        <authorList>
            <consortium name="US DOE Joint Genome Institute (JGI-PGF)"/>
            <person name="Walter F."/>
            <person name="Albersmeier A."/>
            <person name="Kalinowski J."/>
            <person name="Ruckert C."/>
        </authorList>
    </citation>
    <scope>NUCLEOTIDE SEQUENCE</scope>
    <source>
        <strain evidence="4">CGMCC 1.6333</strain>
    </source>
</reference>
<dbReference type="Gene3D" id="3.40.50.1000">
    <property type="entry name" value="HAD superfamily/HAD-like"/>
    <property type="match status" value="1"/>
</dbReference>
<reference evidence="4" key="2">
    <citation type="submission" date="2020-09" db="EMBL/GenBank/DDBJ databases">
        <authorList>
            <person name="Sun Q."/>
            <person name="Zhou Y."/>
        </authorList>
    </citation>
    <scope>NUCLEOTIDE SEQUENCE</scope>
    <source>
        <strain evidence="4">CGMCC 1.6333</strain>
    </source>
</reference>
<dbReference type="Pfam" id="PF13419">
    <property type="entry name" value="HAD_2"/>
    <property type="match status" value="1"/>
</dbReference>
<comment type="cofactor">
    <cofactor evidence="3">
        <name>Mg(2+)</name>
        <dbReference type="ChEBI" id="CHEBI:18420"/>
    </cofactor>
</comment>
<comment type="catalytic activity">
    <reaction evidence="3">
        <text>diphosphate + H2O = 2 phosphate + H(+)</text>
        <dbReference type="Rhea" id="RHEA:24576"/>
        <dbReference type="ChEBI" id="CHEBI:15377"/>
        <dbReference type="ChEBI" id="CHEBI:15378"/>
        <dbReference type="ChEBI" id="CHEBI:33019"/>
        <dbReference type="ChEBI" id="CHEBI:43474"/>
        <dbReference type="EC" id="3.6.1.1"/>
    </reaction>
</comment>
<evidence type="ECO:0000256" key="1">
    <source>
        <dbReference type="ARBA" id="ARBA00022801"/>
    </source>
</evidence>
<protein>
    <recommendedName>
        <fullName evidence="3">Pyrophosphatase PpaX</fullName>
        <ecNumber evidence="3">3.6.1.1</ecNumber>
    </recommendedName>
</protein>
<dbReference type="GO" id="GO:0004427">
    <property type="term" value="F:inorganic diphosphate phosphatase activity"/>
    <property type="evidence" value="ECO:0007669"/>
    <property type="project" value="UniProtKB-UniRule"/>
</dbReference>
<comment type="function">
    <text evidence="3">Hydrolyzes pyrophosphate formed during P-Ser-HPr dephosphorylation by HPrK/P. Might play a role in controlling the intracellular pyrophosphate pool.</text>
</comment>
<organism evidence="4 5">
    <name type="scientific">Paraliobacillus quinghaiensis</name>
    <dbReference type="NCBI Taxonomy" id="470815"/>
    <lineage>
        <taxon>Bacteria</taxon>
        <taxon>Bacillati</taxon>
        <taxon>Bacillota</taxon>
        <taxon>Bacilli</taxon>
        <taxon>Bacillales</taxon>
        <taxon>Bacillaceae</taxon>
        <taxon>Paraliobacillus</taxon>
    </lineage>
</organism>
<keyword evidence="1 3" id="KW-0378">Hydrolase</keyword>
<dbReference type="InterPro" id="IPR036412">
    <property type="entry name" value="HAD-like_sf"/>
</dbReference>
<dbReference type="NCBIfam" id="TIGR01509">
    <property type="entry name" value="HAD-SF-IA-v3"/>
    <property type="match status" value="1"/>
</dbReference>
<proteinExistence type="inferred from homology"/>
<evidence type="ECO:0000256" key="2">
    <source>
        <dbReference type="ARBA" id="ARBA00022842"/>
    </source>
</evidence>
<dbReference type="InterPro" id="IPR023214">
    <property type="entry name" value="HAD_sf"/>
</dbReference>
<dbReference type="EMBL" id="BMLG01000013">
    <property type="protein sequence ID" value="GGM36319.1"/>
    <property type="molecule type" value="Genomic_DNA"/>
</dbReference>
<keyword evidence="2 3" id="KW-0460">Magnesium</keyword>
<name>A0A917TST9_9BACI</name>
<dbReference type="CDD" id="cd02616">
    <property type="entry name" value="HAD_PPase"/>
    <property type="match status" value="1"/>
</dbReference>
<feature type="active site" description="Nucleophile" evidence="3">
    <location>
        <position position="9"/>
    </location>
</feature>
<keyword evidence="5" id="KW-1185">Reference proteome</keyword>
<comment type="caution">
    <text evidence="4">The sequence shown here is derived from an EMBL/GenBank/DDBJ whole genome shotgun (WGS) entry which is preliminary data.</text>
</comment>
<dbReference type="Proteomes" id="UP000618460">
    <property type="component" value="Unassembled WGS sequence"/>
</dbReference>
<evidence type="ECO:0000313" key="4">
    <source>
        <dbReference type="EMBL" id="GGM36319.1"/>
    </source>
</evidence>
<dbReference type="InterPro" id="IPR041492">
    <property type="entry name" value="HAD_2"/>
</dbReference>
<dbReference type="RefSeq" id="WP_117155927.1">
    <property type="nucleotide sequence ID" value="NZ_BMLG01000013.1"/>
</dbReference>
<evidence type="ECO:0000313" key="5">
    <source>
        <dbReference type="Proteomes" id="UP000618460"/>
    </source>
</evidence>
<dbReference type="PRINTS" id="PR00413">
    <property type="entry name" value="HADHALOGNASE"/>
</dbReference>
<dbReference type="NCBIfam" id="NF009804">
    <property type="entry name" value="PRK13288.1"/>
    <property type="match status" value="1"/>
</dbReference>
<dbReference type="InterPro" id="IPR050155">
    <property type="entry name" value="HAD-like_hydrolase_sf"/>
</dbReference>
<dbReference type="SFLD" id="SFLDG01135">
    <property type="entry name" value="C1.5.6:_HAD__Beta-PGM__Phospha"/>
    <property type="match status" value="1"/>
</dbReference>
<dbReference type="SFLD" id="SFLDS00003">
    <property type="entry name" value="Haloacid_Dehalogenase"/>
    <property type="match status" value="1"/>
</dbReference>
<sequence>MSIRTILFDLDGTLINTNDLIIESFTHTLEKHIPTPFTREEILNFIGPPLYDSFHSVAPDQVEEMMVTYREHNISNHEKFVKAYPTVVETITTLKEKGYTLGIVTTKIRDTAELGMKITGLLDMFDVIVGLDDVTNAKPHPEPIFKALNQLGAHPQTTLMVGDNYHDIEAGQNAGTKTAGVAWTIKGKEFLASYKPDYMLEEMRDLLDILEV</sequence>
<dbReference type="GO" id="GO:0006281">
    <property type="term" value="P:DNA repair"/>
    <property type="evidence" value="ECO:0007669"/>
    <property type="project" value="TreeGrafter"/>
</dbReference>
<accession>A0A917TST9</accession>
<dbReference type="InterPro" id="IPR023733">
    <property type="entry name" value="Pyrophosphatase_Ppax"/>
</dbReference>
<evidence type="ECO:0000256" key="3">
    <source>
        <dbReference type="HAMAP-Rule" id="MF_01250"/>
    </source>
</evidence>
<dbReference type="NCBIfam" id="TIGR01549">
    <property type="entry name" value="HAD-SF-IA-v1"/>
    <property type="match status" value="1"/>
</dbReference>
<dbReference type="EC" id="3.6.1.1" evidence="3"/>